<dbReference type="AlphaFoldDB" id="W4HL72"/>
<evidence type="ECO:0000256" key="3">
    <source>
        <dbReference type="ARBA" id="ARBA00022525"/>
    </source>
</evidence>
<feature type="region of interest" description="Disordered" evidence="8">
    <location>
        <begin position="785"/>
        <end position="860"/>
    </location>
</feature>
<dbReference type="EMBL" id="AQQW01000005">
    <property type="protein sequence ID" value="ETW12735.1"/>
    <property type="molecule type" value="Genomic_DNA"/>
</dbReference>
<dbReference type="PATRIC" id="fig|1317118.6.peg.1930"/>
<evidence type="ECO:0000313" key="9">
    <source>
        <dbReference type="EMBL" id="ETW12735.1"/>
    </source>
</evidence>
<dbReference type="PRINTS" id="PR00313">
    <property type="entry name" value="CABNDNGRPT"/>
</dbReference>
<evidence type="ECO:0000256" key="8">
    <source>
        <dbReference type="SAM" id="MobiDB-lite"/>
    </source>
</evidence>
<dbReference type="PANTHER" id="PTHR38340">
    <property type="entry name" value="S-LAYER PROTEIN"/>
    <property type="match status" value="1"/>
</dbReference>
<dbReference type="PROSITE" id="PS00330">
    <property type="entry name" value="HEMOLYSIN_CALCIUM"/>
    <property type="match status" value="5"/>
</dbReference>
<feature type="compositionally biased region" description="Acidic residues" evidence="8">
    <location>
        <begin position="831"/>
        <end position="842"/>
    </location>
</feature>
<protein>
    <submittedName>
        <fullName evidence="9">Hemolysin-type calcium-binding protein</fullName>
    </submittedName>
</protein>
<feature type="region of interest" description="Disordered" evidence="8">
    <location>
        <begin position="352"/>
        <end position="399"/>
    </location>
</feature>
<dbReference type="SUPFAM" id="SSF51120">
    <property type="entry name" value="beta-Roll"/>
    <property type="match status" value="4"/>
</dbReference>
<dbReference type="PRINTS" id="PR01488">
    <property type="entry name" value="RTXTOXINA"/>
</dbReference>
<keyword evidence="5" id="KW-0677">Repeat</keyword>
<keyword evidence="7" id="KW-0472">Membrane</keyword>
<evidence type="ECO:0000313" key="10">
    <source>
        <dbReference type="Proteomes" id="UP000019063"/>
    </source>
</evidence>
<dbReference type="GO" id="GO:0090729">
    <property type="term" value="F:toxin activity"/>
    <property type="evidence" value="ECO:0007669"/>
    <property type="project" value="UniProtKB-KW"/>
</dbReference>
<keyword evidence="10" id="KW-1185">Reference proteome</keyword>
<keyword evidence="6" id="KW-0843">Virulence</keyword>
<evidence type="ECO:0000256" key="6">
    <source>
        <dbReference type="ARBA" id="ARBA00023026"/>
    </source>
</evidence>
<dbReference type="InterPro" id="IPR011049">
    <property type="entry name" value="Serralysin-like_metalloprot_C"/>
</dbReference>
<dbReference type="InterPro" id="IPR049804">
    <property type="entry name" value="Choice_anch_L"/>
</dbReference>
<reference evidence="9 10" key="1">
    <citation type="journal article" date="2014" name="Antonie Van Leeuwenhoek">
        <title>Roseivivax atlanticus sp. nov., isolated from surface seawater of the Atlantic Ocean.</title>
        <authorList>
            <person name="Li G."/>
            <person name="Lai Q."/>
            <person name="Liu X."/>
            <person name="Sun F."/>
            <person name="Shao Z."/>
        </authorList>
    </citation>
    <scope>NUCLEOTIDE SEQUENCE [LARGE SCALE GENOMIC DNA]</scope>
    <source>
        <strain evidence="9 10">22II-s10s</strain>
    </source>
</reference>
<feature type="region of interest" description="Disordered" evidence="8">
    <location>
        <begin position="1"/>
        <end position="25"/>
    </location>
</feature>
<dbReference type="InterPro" id="IPR018511">
    <property type="entry name" value="Hemolysin-typ_Ca-bd_CS"/>
</dbReference>
<dbReference type="InterPro" id="IPR003995">
    <property type="entry name" value="RTX_toxin_determinant-A"/>
</dbReference>
<dbReference type="GO" id="GO:0005576">
    <property type="term" value="C:extracellular region"/>
    <property type="evidence" value="ECO:0007669"/>
    <property type="project" value="UniProtKB-SubCell"/>
</dbReference>
<evidence type="ECO:0000256" key="7">
    <source>
        <dbReference type="ARBA" id="ARBA00023136"/>
    </source>
</evidence>
<sequence>MTEQTGALVRNATIDGNSGADTIDGPDLSGNVLSGFAGDDLLRGNTGADFLFGGLGDDTLIGNVNEPDTFGDDGDFLQGGAGSDYFPLGSGDDVIHGFAPAGSGAQGTDAGATDTIDASGLLIAAAGSGGTTATFTGSGAGTISYGGSGTLPGFVTSFTGIEEIIGTLLDDVLTGSGGDETLSGGAGNDRITAGDGAGLFDGGSGDDTLSIGAGEADVFGGTGDDLLTGEALSAGARFTLSAFGRGTYEMSGLTGNFSGIETVAGSDFDDTVIGSASDDTVEGAGGDDSLVGGAGTDTALFEGRAVEAQFFLSDGGDVRVVSSTTGEDTLSGFERYVFADTTLTPDDIALIAEPEVDADDPDAGTGGDDGTERPDTEDPDDVGNSINGQAPVGDNIDSTGDPSIADVFFGNTLDPQSILFTGSGNAIGLLPTGYQISDGETAVFIESGLFLSTGGGPGTENTESSFTVTLGVPGDQRLTDAAQLAFPDAGNTNDASIVTFTFDSSQVDGDTIEIDLFFGSDEYPEFADSSFVDIAAVFMNGVNYALFDNDPLQPLSIVGDSINTPGNFYDNTDNTFDTEYDGFSALLTVLVPVQEGLNELVIGIADTGDAAYDSGLFVGDAEVSSLPGTGAFANVAGTGLDDLLELNTSPQIVTLNGGADTVSGTVAEFEDDIIRGWSDNDLLIFDEELSAETFILTPFDGGATIGIDANLNGLPERIFTVSGGFENASLVITEGDGQTLVRTVGVAIDPPVVLVGENRGERLFGGTGADLIDGAGGADTIAGDEGNDTILGGDGNDSVIGSSGGDRLEGGAGDDSLRGNDDGDIVLGGDGSDEIDGDDGEDSLFGGAGEDLIDGGAGSDTIGGGAGSDTIFGRHGDDFIGGGTGGDRVFGGIGADTIGAGDGNDFVVGGAGRDVIAGGAGNDELDGEFGDDVVAGSYGDDKVWGGRGQDMLGGGTGQDTILGGLGDDTIGAGEGDDSVSGGEGNDFVAGGGRNDTVSGGNGDDTLNGGAGSDVLIGGEGRDLFIWNGTEAGARDIIRDFDAAEDELIFVGAGTAADVVLTDVLLRGQSYAVMEIGGQEILFEGYSSDAITPGDFLFL</sequence>
<comment type="caution">
    <text evidence="9">The sequence shown here is derived from an EMBL/GenBank/DDBJ whole genome shotgun (WGS) entry which is preliminary data.</text>
</comment>
<comment type="subcellular location">
    <subcellularLocation>
        <location evidence="1">Membrane</location>
    </subcellularLocation>
    <subcellularLocation>
        <location evidence="2">Secreted</location>
    </subcellularLocation>
</comment>
<dbReference type="GO" id="GO:0016020">
    <property type="term" value="C:membrane"/>
    <property type="evidence" value="ECO:0007669"/>
    <property type="project" value="UniProtKB-SubCell"/>
</dbReference>
<evidence type="ECO:0000256" key="4">
    <source>
        <dbReference type="ARBA" id="ARBA00022656"/>
    </source>
</evidence>
<dbReference type="RefSeq" id="WP_043844058.1">
    <property type="nucleotide sequence ID" value="NZ_AQQW01000005.1"/>
</dbReference>
<keyword evidence="3" id="KW-0964">Secreted</keyword>
<evidence type="ECO:0000256" key="2">
    <source>
        <dbReference type="ARBA" id="ARBA00004613"/>
    </source>
</evidence>
<dbReference type="InterPro" id="IPR050557">
    <property type="entry name" value="RTX_toxin/Mannuronan_C5-epim"/>
</dbReference>
<dbReference type="Proteomes" id="UP000019063">
    <property type="component" value="Unassembled WGS sequence"/>
</dbReference>
<dbReference type="GO" id="GO:0005509">
    <property type="term" value="F:calcium ion binding"/>
    <property type="evidence" value="ECO:0007669"/>
    <property type="project" value="InterPro"/>
</dbReference>
<organism evidence="9 10">
    <name type="scientific">Roseivivax marinus</name>
    <dbReference type="NCBI Taxonomy" id="1379903"/>
    <lineage>
        <taxon>Bacteria</taxon>
        <taxon>Pseudomonadati</taxon>
        <taxon>Pseudomonadota</taxon>
        <taxon>Alphaproteobacteria</taxon>
        <taxon>Rhodobacterales</taxon>
        <taxon>Roseobacteraceae</taxon>
        <taxon>Roseivivax</taxon>
    </lineage>
</organism>
<keyword evidence="4" id="KW-0800">Toxin</keyword>
<dbReference type="NCBIfam" id="NF038133">
    <property type="entry name" value="choice_anch_L"/>
    <property type="match status" value="1"/>
</dbReference>
<dbReference type="Pfam" id="PF00353">
    <property type="entry name" value="HemolysinCabind"/>
    <property type="match status" value="12"/>
</dbReference>
<accession>W4HL72</accession>
<dbReference type="PANTHER" id="PTHR38340:SF1">
    <property type="entry name" value="S-LAYER PROTEIN"/>
    <property type="match status" value="1"/>
</dbReference>
<name>W4HL72_9RHOB</name>
<dbReference type="eggNOG" id="COG2931">
    <property type="taxonomic scope" value="Bacteria"/>
</dbReference>
<proteinExistence type="predicted"/>
<gene>
    <name evidence="9" type="ORF">ATO8_09338</name>
</gene>
<dbReference type="Gene3D" id="2.150.10.10">
    <property type="entry name" value="Serralysin-like metalloprotease, C-terminal"/>
    <property type="match status" value="7"/>
</dbReference>
<evidence type="ECO:0000256" key="5">
    <source>
        <dbReference type="ARBA" id="ARBA00022737"/>
    </source>
</evidence>
<dbReference type="STRING" id="1379903.ATO8_09338"/>
<evidence type="ECO:0000256" key="1">
    <source>
        <dbReference type="ARBA" id="ARBA00004370"/>
    </source>
</evidence>
<dbReference type="InterPro" id="IPR001343">
    <property type="entry name" value="Hemolysn_Ca-bd"/>
</dbReference>